<accession>A0A5B7I4T9</accession>
<dbReference type="Proteomes" id="UP000324222">
    <property type="component" value="Unassembled WGS sequence"/>
</dbReference>
<organism evidence="2 3">
    <name type="scientific">Portunus trituberculatus</name>
    <name type="common">Swimming crab</name>
    <name type="synonym">Neptunus trituberculatus</name>
    <dbReference type="NCBI Taxonomy" id="210409"/>
    <lineage>
        <taxon>Eukaryota</taxon>
        <taxon>Metazoa</taxon>
        <taxon>Ecdysozoa</taxon>
        <taxon>Arthropoda</taxon>
        <taxon>Crustacea</taxon>
        <taxon>Multicrustacea</taxon>
        <taxon>Malacostraca</taxon>
        <taxon>Eumalacostraca</taxon>
        <taxon>Eucarida</taxon>
        <taxon>Decapoda</taxon>
        <taxon>Pleocyemata</taxon>
        <taxon>Brachyura</taxon>
        <taxon>Eubrachyura</taxon>
        <taxon>Portunoidea</taxon>
        <taxon>Portunidae</taxon>
        <taxon>Portuninae</taxon>
        <taxon>Portunus</taxon>
    </lineage>
</organism>
<evidence type="ECO:0000313" key="3">
    <source>
        <dbReference type="Proteomes" id="UP000324222"/>
    </source>
</evidence>
<sequence>MKGDLDLNVTLMALVRLPWDIRGLEAYKKSGTGLLVAAVIVIARSWERPEARELSEGGRGRQGGLIGRGGKGQEGLVVGRSLG</sequence>
<feature type="region of interest" description="Disordered" evidence="1">
    <location>
        <begin position="52"/>
        <end position="83"/>
    </location>
</feature>
<protein>
    <submittedName>
        <fullName evidence="2">Uncharacterized protein</fullName>
    </submittedName>
</protein>
<dbReference type="EMBL" id="VSRR010049366">
    <property type="protein sequence ID" value="MPC78792.1"/>
    <property type="molecule type" value="Genomic_DNA"/>
</dbReference>
<comment type="caution">
    <text evidence="2">The sequence shown here is derived from an EMBL/GenBank/DDBJ whole genome shotgun (WGS) entry which is preliminary data.</text>
</comment>
<feature type="compositionally biased region" description="Gly residues" evidence="1">
    <location>
        <begin position="60"/>
        <end position="73"/>
    </location>
</feature>
<evidence type="ECO:0000256" key="1">
    <source>
        <dbReference type="SAM" id="MobiDB-lite"/>
    </source>
</evidence>
<reference evidence="2 3" key="1">
    <citation type="submission" date="2019-05" db="EMBL/GenBank/DDBJ databases">
        <title>Another draft genome of Portunus trituberculatus and its Hox gene families provides insights of decapod evolution.</title>
        <authorList>
            <person name="Jeong J.-H."/>
            <person name="Song I."/>
            <person name="Kim S."/>
            <person name="Choi T."/>
            <person name="Kim D."/>
            <person name="Ryu S."/>
            <person name="Kim W."/>
        </authorList>
    </citation>
    <scope>NUCLEOTIDE SEQUENCE [LARGE SCALE GENOMIC DNA]</scope>
    <source>
        <tissue evidence="2">Muscle</tissue>
    </source>
</reference>
<name>A0A5B7I4T9_PORTR</name>
<keyword evidence="3" id="KW-1185">Reference proteome</keyword>
<evidence type="ECO:0000313" key="2">
    <source>
        <dbReference type="EMBL" id="MPC78792.1"/>
    </source>
</evidence>
<gene>
    <name evidence="2" type="ORF">E2C01_073289</name>
</gene>
<proteinExistence type="predicted"/>
<dbReference type="AlphaFoldDB" id="A0A5B7I4T9"/>